<comment type="caution">
    <text evidence="2">The sequence shown here is derived from an EMBL/GenBank/DDBJ whole genome shotgun (WGS) entry which is preliminary data.</text>
</comment>
<dbReference type="InterPro" id="IPR007487">
    <property type="entry name" value="ABC_transpt-TYRBP-like"/>
</dbReference>
<dbReference type="Pfam" id="PF04392">
    <property type="entry name" value="ABC_sub_bind"/>
    <property type="match status" value="1"/>
</dbReference>
<evidence type="ECO:0000313" key="3">
    <source>
        <dbReference type="Proteomes" id="UP000737171"/>
    </source>
</evidence>
<dbReference type="EMBL" id="JABRWJ010000001">
    <property type="protein sequence ID" value="NRF65456.1"/>
    <property type="molecule type" value="Genomic_DNA"/>
</dbReference>
<feature type="signal peptide" evidence="1">
    <location>
        <begin position="1"/>
        <end position="25"/>
    </location>
</feature>
<dbReference type="Gene3D" id="3.40.50.2300">
    <property type="match status" value="2"/>
</dbReference>
<dbReference type="PANTHER" id="PTHR35271:SF1">
    <property type="entry name" value="ABC TRANSPORTER, SUBSTRATE-BINDING LIPOPROTEIN"/>
    <property type="match status" value="1"/>
</dbReference>
<proteinExistence type="predicted"/>
<evidence type="ECO:0000256" key="1">
    <source>
        <dbReference type="SAM" id="SignalP"/>
    </source>
</evidence>
<feature type="chain" id="PRO_5047190385" description="ABC transporter substrate-binding protein" evidence="1">
    <location>
        <begin position="26"/>
        <end position="335"/>
    </location>
</feature>
<evidence type="ECO:0008006" key="4">
    <source>
        <dbReference type="Google" id="ProtNLM"/>
    </source>
</evidence>
<accession>A0ABX2EAD0</accession>
<keyword evidence="1" id="KW-0732">Signal</keyword>
<protein>
    <recommendedName>
        <fullName evidence="4">ABC transporter substrate-binding protein</fullName>
    </recommendedName>
</protein>
<sequence>MRRRQLVQVAGACALLGLATRWSSAAPLTPLRKVRLGVLTRTRPELPTMARWWLRALALLQQRGWTVGDNLSLEVRVGADAAALRRAAEELIAAPVDVLYADGNSAALQAVKATSALPIVMQGAGIVELGMAQSLARPGGHVTGIDLLAYDSCGKGLSHLRALRPGLTHIGLPLTRGLLLGEAWYQSWARVAAPIGIEVTALPRVLRSEDIGAMLAAARQEHIQALVVPNLPFLIPTDWSRIQAWAVAQRAVTLGAISDSGATMLAFGPSMTEVVGMAVHQLDQVLRGVRPAEIPIMRPTRFDLVLNRRLANQAGWRMPDELLLQATEVVADGSV</sequence>
<dbReference type="RefSeq" id="WP_173119519.1">
    <property type="nucleotide sequence ID" value="NZ_JABRWJ010000001.1"/>
</dbReference>
<keyword evidence="3" id="KW-1185">Reference proteome</keyword>
<organism evidence="2 3">
    <name type="scientific">Pseudaquabacterium terrae</name>
    <dbReference type="NCBI Taxonomy" id="2732868"/>
    <lineage>
        <taxon>Bacteria</taxon>
        <taxon>Pseudomonadati</taxon>
        <taxon>Pseudomonadota</taxon>
        <taxon>Betaproteobacteria</taxon>
        <taxon>Burkholderiales</taxon>
        <taxon>Sphaerotilaceae</taxon>
        <taxon>Pseudaquabacterium</taxon>
    </lineage>
</organism>
<gene>
    <name evidence="2" type="ORF">HLB44_00515</name>
</gene>
<evidence type="ECO:0000313" key="2">
    <source>
        <dbReference type="EMBL" id="NRF65456.1"/>
    </source>
</evidence>
<reference evidence="2 3" key="1">
    <citation type="submission" date="2020-05" db="EMBL/GenBank/DDBJ databases">
        <title>Aquincola sp. isolate from soil.</title>
        <authorList>
            <person name="Han J."/>
            <person name="Kim D.-U."/>
        </authorList>
    </citation>
    <scope>NUCLEOTIDE SEQUENCE [LARGE SCALE GENOMIC DNA]</scope>
    <source>
        <strain evidence="2 3">S2</strain>
    </source>
</reference>
<dbReference type="Proteomes" id="UP000737171">
    <property type="component" value="Unassembled WGS sequence"/>
</dbReference>
<dbReference type="PANTHER" id="PTHR35271">
    <property type="entry name" value="ABC TRANSPORTER, SUBSTRATE-BINDING LIPOPROTEIN-RELATED"/>
    <property type="match status" value="1"/>
</dbReference>
<name>A0ABX2EAD0_9BURK</name>